<dbReference type="Pfam" id="PF26639">
    <property type="entry name" value="Het-6_barrel"/>
    <property type="match status" value="1"/>
</dbReference>
<dbReference type="InterPro" id="IPR010730">
    <property type="entry name" value="HET"/>
</dbReference>
<evidence type="ECO:0000313" key="3">
    <source>
        <dbReference type="Proteomes" id="UP000696573"/>
    </source>
</evidence>
<dbReference type="OrthoDB" id="2157530at2759"/>
<reference evidence="2" key="1">
    <citation type="submission" date="2021-10" db="EMBL/GenBank/DDBJ databases">
        <authorList>
            <person name="Piombo E."/>
        </authorList>
    </citation>
    <scope>NUCLEOTIDE SEQUENCE</scope>
</reference>
<dbReference type="PANTHER" id="PTHR24148">
    <property type="entry name" value="ANKYRIN REPEAT DOMAIN-CONTAINING PROTEIN 39 HOMOLOG-RELATED"/>
    <property type="match status" value="1"/>
</dbReference>
<feature type="domain" description="Heterokaryon incompatibility" evidence="1">
    <location>
        <begin position="47"/>
        <end position="191"/>
    </location>
</feature>
<sequence length="597" mass="68327">MDNGIDYEALSVDRRQIRLVRLPPAPAADLPLACALETFTRTTCPEYVALSYTWGSEASTRPLTVNDKACRVSPTVDQALREICRRSDVRYLWVDQICINQRDNEEKKEQVLQMRHIYSDAHSVIAWLGPSFEGCEALFTHLRRMGNGVKNRDWDGLEMLHDDEEHLRWMRKAYDTLCRRSYWKRLWILQEFAIASHVSVMCGSCVLPYDLLLAVQQSANRLSEEVGKRQTPGRDLLLERLYANYASPFRSFMDSVVTRRARFRAEDYEGDLFFQVLTTCLVLERDYNIPQTSDPRDRVFSLLYLAADVDEIKGIVDYSKTCAEVYYDTALALLKQGNVDVLAYSQFPREIEGLPTWVPDWCMPVKNPCNQGPWYSKFSASGDSDEKQEVQEVSRGRLSIKGFAVDTVKKYGKVWDPDWEKPLDREAALAFIDDTKELCELSPRVRANEELLDAVRVATSDGAQYGEEDVSGQLIVNYIAEFIWAYDRLVKLVNPIGEDGNQQEDKTPSDNDWLVRAIHYLFSRRPFLTSTGFVGLGPSHMQEGDEVCIFYGGKTPYMVRPEKEGEGYSFVGETFLYGVMHGEALKGEVNSKTYILQ</sequence>
<dbReference type="Proteomes" id="UP000696573">
    <property type="component" value="Unassembled WGS sequence"/>
</dbReference>
<dbReference type="AlphaFoldDB" id="A0A9N9YY01"/>
<dbReference type="InterPro" id="IPR052895">
    <property type="entry name" value="HetReg/Transcr_Mod"/>
</dbReference>
<dbReference type="EMBL" id="CABFNQ020000763">
    <property type="protein sequence ID" value="CAH0041120.1"/>
    <property type="molecule type" value="Genomic_DNA"/>
</dbReference>
<gene>
    <name evidence="2" type="ORF">CRHIZ90672A_00008955</name>
</gene>
<organism evidence="2 3">
    <name type="scientific">Clonostachys rhizophaga</name>
    <dbReference type="NCBI Taxonomy" id="160324"/>
    <lineage>
        <taxon>Eukaryota</taxon>
        <taxon>Fungi</taxon>
        <taxon>Dikarya</taxon>
        <taxon>Ascomycota</taxon>
        <taxon>Pezizomycotina</taxon>
        <taxon>Sordariomycetes</taxon>
        <taxon>Hypocreomycetidae</taxon>
        <taxon>Hypocreales</taxon>
        <taxon>Bionectriaceae</taxon>
        <taxon>Clonostachys</taxon>
    </lineage>
</organism>
<keyword evidence="3" id="KW-1185">Reference proteome</keyword>
<protein>
    <recommendedName>
        <fullName evidence="1">Heterokaryon incompatibility domain-containing protein</fullName>
    </recommendedName>
</protein>
<evidence type="ECO:0000313" key="2">
    <source>
        <dbReference type="EMBL" id="CAH0041120.1"/>
    </source>
</evidence>
<dbReference type="PANTHER" id="PTHR24148:SF73">
    <property type="entry name" value="HET DOMAIN PROTEIN (AFU_ORTHOLOGUE AFUA_8G01020)"/>
    <property type="match status" value="1"/>
</dbReference>
<proteinExistence type="predicted"/>
<name>A0A9N9YY01_9HYPO</name>
<accession>A0A9N9YY01</accession>
<evidence type="ECO:0000259" key="1">
    <source>
        <dbReference type="Pfam" id="PF06985"/>
    </source>
</evidence>
<dbReference type="Pfam" id="PF06985">
    <property type="entry name" value="HET"/>
    <property type="match status" value="1"/>
</dbReference>
<comment type="caution">
    <text evidence="2">The sequence shown here is derived from an EMBL/GenBank/DDBJ whole genome shotgun (WGS) entry which is preliminary data.</text>
</comment>